<dbReference type="AlphaFoldDB" id="A0A165KC51"/>
<name>A0A165KC51_9BASI</name>
<gene>
    <name evidence="2" type="ORF">CALCODRAFT_552398</name>
</gene>
<protein>
    <submittedName>
        <fullName evidence="2">Uncharacterized protein</fullName>
    </submittedName>
</protein>
<feature type="region of interest" description="Disordered" evidence="1">
    <location>
        <begin position="224"/>
        <end position="306"/>
    </location>
</feature>
<dbReference type="InParanoid" id="A0A165KC51"/>
<feature type="compositionally biased region" description="Basic and acidic residues" evidence="1">
    <location>
        <begin position="280"/>
        <end position="306"/>
    </location>
</feature>
<feature type="compositionally biased region" description="Basic and acidic residues" evidence="1">
    <location>
        <begin position="85"/>
        <end position="116"/>
    </location>
</feature>
<organism evidence="2 3">
    <name type="scientific">Calocera cornea HHB12733</name>
    <dbReference type="NCBI Taxonomy" id="1353952"/>
    <lineage>
        <taxon>Eukaryota</taxon>
        <taxon>Fungi</taxon>
        <taxon>Dikarya</taxon>
        <taxon>Basidiomycota</taxon>
        <taxon>Agaricomycotina</taxon>
        <taxon>Dacrymycetes</taxon>
        <taxon>Dacrymycetales</taxon>
        <taxon>Dacrymycetaceae</taxon>
        <taxon>Calocera</taxon>
    </lineage>
</organism>
<dbReference type="STRING" id="1353952.A0A165KC51"/>
<feature type="compositionally biased region" description="Polar residues" evidence="1">
    <location>
        <begin position="55"/>
        <end position="68"/>
    </location>
</feature>
<dbReference type="Proteomes" id="UP000076842">
    <property type="component" value="Unassembled WGS sequence"/>
</dbReference>
<proteinExistence type="predicted"/>
<feature type="compositionally biased region" description="Polar residues" evidence="1">
    <location>
        <begin position="117"/>
        <end position="130"/>
    </location>
</feature>
<evidence type="ECO:0000313" key="3">
    <source>
        <dbReference type="Proteomes" id="UP000076842"/>
    </source>
</evidence>
<dbReference type="OrthoDB" id="3363303at2759"/>
<sequence length="398" mass="44145">MGEEKPKTKSLKRSRGCQDEIEEKPTPKRTALTPVANSAKRASAQFRAPAFTRPTPAQASGSHSSPGSTPVDDVETPVKSTHKKSVSDKDKKTVHEKDNPVPEKAKSAAEKGKGKETVSTPVKSTENAPTPNKPHKSSINKPFVPLKIKNPAAAAALRSTPTLARLASFGPPPELTLTEKRDLLKRAIRITKEDDVTRELITKWRTVGREVAEDLCKLIKDSGMLDSIQEPQEKDRDSGFGGGSWGFGPRIQSRFEQSWGWMDPQTKPESGWGWGSVNEHMAEGEGREGEYPDNSEEREVELPSAERLKKELEAALKQPYKKRESLLPLGGLDAYHDTMANAESAEAIAIREQLKAAEALEREEKKKPWGIGRMLEEFGIPPKLFNWDDEEEEWKDPA</sequence>
<accession>A0A165KC51</accession>
<dbReference type="EMBL" id="KV423914">
    <property type="protein sequence ID" value="KZT62947.1"/>
    <property type="molecule type" value="Genomic_DNA"/>
</dbReference>
<evidence type="ECO:0000313" key="2">
    <source>
        <dbReference type="EMBL" id="KZT62947.1"/>
    </source>
</evidence>
<evidence type="ECO:0000256" key="1">
    <source>
        <dbReference type="SAM" id="MobiDB-lite"/>
    </source>
</evidence>
<dbReference type="Gene3D" id="6.10.140.1020">
    <property type="match status" value="2"/>
</dbReference>
<reference evidence="2 3" key="1">
    <citation type="journal article" date="2016" name="Mol. Biol. Evol.">
        <title>Comparative Genomics of Early-Diverging Mushroom-Forming Fungi Provides Insights into the Origins of Lignocellulose Decay Capabilities.</title>
        <authorList>
            <person name="Nagy L.G."/>
            <person name="Riley R."/>
            <person name="Tritt A."/>
            <person name="Adam C."/>
            <person name="Daum C."/>
            <person name="Floudas D."/>
            <person name="Sun H."/>
            <person name="Yadav J.S."/>
            <person name="Pangilinan J."/>
            <person name="Larsson K.H."/>
            <person name="Matsuura K."/>
            <person name="Barry K."/>
            <person name="Labutti K."/>
            <person name="Kuo R."/>
            <person name="Ohm R.A."/>
            <person name="Bhattacharya S.S."/>
            <person name="Shirouzu T."/>
            <person name="Yoshinaga Y."/>
            <person name="Martin F.M."/>
            <person name="Grigoriev I.V."/>
            <person name="Hibbett D.S."/>
        </authorList>
    </citation>
    <scope>NUCLEOTIDE SEQUENCE [LARGE SCALE GENOMIC DNA]</scope>
    <source>
        <strain evidence="2 3">HHB12733</strain>
    </source>
</reference>
<keyword evidence="3" id="KW-1185">Reference proteome</keyword>
<feature type="region of interest" description="Disordered" evidence="1">
    <location>
        <begin position="1"/>
        <end position="143"/>
    </location>
</feature>